<organism evidence="2">
    <name type="scientific">hydrothermal vent metagenome</name>
    <dbReference type="NCBI Taxonomy" id="652676"/>
    <lineage>
        <taxon>unclassified sequences</taxon>
        <taxon>metagenomes</taxon>
        <taxon>ecological metagenomes</taxon>
    </lineage>
</organism>
<dbReference type="EMBL" id="UOFL01000181">
    <property type="protein sequence ID" value="VAW79773.1"/>
    <property type="molecule type" value="Genomic_DNA"/>
</dbReference>
<reference evidence="2" key="1">
    <citation type="submission" date="2018-06" db="EMBL/GenBank/DDBJ databases">
        <authorList>
            <person name="Zhirakovskaya E."/>
        </authorList>
    </citation>
    <scope>NUCLEOTIDE SEQUENCE</scope>
</reference>
<feature type="transmembrane region" description="Helical" evidence="1">
    <location>
        <begin position="52"/>
        <end position="70"/>
    </location>
</feature>
<evidence type="ECO:0000256" key="1">
    <source>
        <dbReference type="SAM" id="Phobius"/>
    </source>
</evidence>
<protein>
    <submittedName>
        <fullName evidence="2">Uncharacterized protein</fullName>
    </submittedName>
</protein>
<keyword evidence="1" id="KW-0472">Membrane</keyword>
<name>A0A3B0YV67_9ZZZZ</name>
<keyword evidence="1" id="KW-0812">Transmembrane</keyword>
<accession>A0A3B0YV67</accession>
<proteinExistence type="predicted"/>
<sequence>MKYLLYTLLFSFSQVVFAGIAPYTENEDFSKWQHVKYFKEFINSIPGDKYPAIVQGGAVLGGGVVYRALFNLKPSKYFKYKFTYGVTKHEYEKLRFRYTQKGFTLVHLQIVQLMAMKAYQAVWIKNDL</sequence>
<evidence type="ECO:0000313" key="2">
    <source>
        <dbReference type="EMBL" id="VAW79773.1"/>
    </source>
</evidence>
<gene>
    <name evidence="2" type="ORF">MNBD_GAMMA12-9</name>
</gene>
<keyword evidence="1" id="KW-1133">Transmembrane helix</keyword>
<dbReference type="AlphaFoldDB" id="A0A3B0YV67"/>